<dbReference type="InterPro" id="IPR000515">
    <property type="entry name" value="MetI-like"/>
</dbReference>
<feature type="domain" description="ABC transmembrane type-1" evidence="8">
    <location>
        <begin position="95"/>
        <end position="307"/>
    </location>
</feature>
<dbReference type="Pfam" id="PF19300">
    <property type="entry name" value="BPD_transp_1_N"/>
    <property type="match status" value="1"/>
</dbReference>
<protein>
    <submittedName>
        <fullName evidence="9">ABC transporter permease</fullName>
    </submittedName>
</protein>
<feature type="transmembrane region" description="Helical" evidence="7">
    <location>
        <begin position="103"/>
        <end position="122"/>
    </location>
</feature>
<name>A0ABU3PGS3_9BURK</name>
<evidence type="ECO:0000313" key="10">
    <source>
        <dbReference type="Proteomes" id="UP001246372"/>
    </source>
</evidence>
<comment type="similarity">
    <text evidence="7">Belongs to the binding-protein-dependent transport system permease family.</text>
</comment>
<feature type="transmembrane region" description="Helical" evidence="7">
    <location>
        <begin position="134"/>
        <end position="159"/>
    </location>
</feature>
<evidence type="ECO:0000313" key="9">
    <source>
        <dbReference type="EMBL" id="MDT9001764.1"/>
    </source>
</evidence>
<dbReference type="PROSITE" id="PS50928">
    <property type="entry name" value="ABC_TM1"/>
    <property type="match status" value="1"/>
</dbReference>
<dbReference type="Gene3D" id="1.10.3720.10">
    <property type="entry name" value="MetI-like"/>
    <property type="match status" value="1"/>
</dbReference>
<sequence>MLARVLLRLFGLAASLLAASALIFAALELLPGNVAQLMLGTEASPEAVAALAEQLGLQRPLWQRYLQWLQGLLSAELGDSYAYGAPVAQLIAERLSVSLPLTALALLLALALALACGCYAAARQGRAGERWVLLLSQLGLALPGFWLGILLMLLFALKLQWLPAGGFPGWGSEGADSGFAFWPALQALLLPAVALALVQAAQLTRLLRAALLEVLGEDYIRSARAKGLSPRVVLMRHALRNALIPVLTLLGLQAAQLVAGAVVIEQLFQLPGLGQLIFQAIANRDLIVLRNALMLLVALVLLINFIVDALQTLIDPRLRRELPR</sequence>
<keyword evidence="10" id="KW-1185">Reference proteome</keyword>
<comment type="caution">
    <text evidence="9">The sequence shown here is derived from an EMBL/GenBank/DDBJ whole genome shotgun (WGS) entry which is preliminary data.</text>
</comment>
<dbReference type="CDD" id="cd06261">
    <property type="entry name" value="TM_PBP2"/>
    <property type="match status" value="1"/>
</dbReference>
<evidence type="ECO:0000256" key="2">
    <source>
        <dbReference type="ARBA" id="ARBA00022448"/>
    </source>
</evidence>
<organism evidence="9 10">
    <name type="scientific">Roseateles aquae</name>
    <dbReference type="NCBI Taxonomy" id="3077235"/>
    <lineage>
        <taxon>Bacteria</taxon>
        <taxon>Pseudomonadati</taxon>
        <taxon>Pseudomonadota</taxon>
        <taxon>Betaproteobacteria</taxon>
        <taxon>Burkholderiales</taxon>
        <taxon>Sphaerotilaceae</taxon>
        <taxon>Roseateles</taxon>
    </lineage>
</organism>
<keyword evidence="5 7" id="KW-1133">Transmembrane helix</keyword>
<evidence type="ECO:0000256" key="5">
    <source>
        <dbReference type="ARBA" id="ARBA00022989"/>
    </source>
</evidence>
<dbReference type="PANTHER" id="PTHR43163">
    <property type="entry name" value="DIPEPTIDE TRANSPORT SYSTEM PERMEASE PROTEIN DPPB-RELATED"/>
    <property type="match status" value="1"/>
</dbReference>
<evidence type="ECO:0000256" key="7">
    <source>
        <dbReference type="RuleBase" id="RU363032"/>
    </source>
</evidence>
<feature type="transmembrane region" description="Helical" evidence="7">
    <location>
        <begin position="292"/>
        <end position="314"/>
    </location>
</feature>
<keyword evidence="2 7" id="KW-0813">Transport</keyword>
<evidence type="ECO:0000256" key="1">
    <source>
        <dbReference type="ARBA" id="ARBA00004651"/>
    </source>
</evidence>
<dbReference type="InterPro" id="IPR045621">
    <property type="entry name" value="BPD_transp_1_N"/>
</dbReference>
<evidence type="ECO:0000256" key="3">
    <source>
        <dbReference type="ARBA" id="ARBA00022475"/>
    </source>
</evidence>
<dbReference type="SUPFAM" id="SSF161098">
    <property type="entry name" value="MetI-like"/>
    <property type="match status" value="1"/>
</dbReference>
<dbReference type="PANTHER" id="PTHR43163:SF6">
    <property type="entry name" value="DIPEPTIDE TRANSPORT SYSTEM PERMEASE PROTEIN DPPB-RELATED"/>
    <property type="match status" value="1"/>
</dbReference>
<dbReference type="Proteomes" id="UP001246372">
    <property type="component" value="Unassembled WGS sequence"/>
</dbReference>
<reference evidence="9" key="1">
    <citation type="submission" date="2023-09" db="EMBL/GenBank/DDBJ databases">
        <title>Paucibacter sp. APW11 Genome sequencing and assembly.</title>
        <authorList>
            <person name="Kim I."/>
        </authorList>
    </citation>
    <scope>NUCLEOTIDE SEQUENCE</scope>
    <source>
        <strain evidence="9">APW11</strain>
    </source>
</reference>
<evidence type="ECO:0000256" key="6">
    <source>
        <dbReference type="ARBA" id="ARBA00023136"/>
    </source>
</evidence>
<evidence type="ECO:0000259" key="8">
    <source>
        <dbReference type="PROSITE" id="PS50928"/>
    </source>
</evidence>
<keyword evidence="6 7" id="KW-0472">Membrane</keyword>
<comment type="subcellular location">
    <subcellularLocation>
        <location evidence="1 7">Cell membrane</location>
        <topology evidence="1 7">Multi-pass membrane protein</topology>
    </subcellularLocation>
</comment>
<proteinExistence type="inferred from homology"/>
<feature type="transmembrane region" description="Helical" evidence="7">
    <location>
        <begin position="242"/>
        <end position="264"/>
    </location>
</feature>
<gene>
    <name evidence="9" type="ORF">RQP53_20980</name>
</gene>
<evidence type="ECO:0000256" key="4">
    <source>
        <dbReference type="ARBA" id="ARBA00022692"/>
    </source>
</evidence>
<dbReference type="EMBL" id="JAVXZY010000011">
    <property type="protein sequence ID" value="MDT9001764.1"/>
    <property type="molecule type" value="Genomic_DNA"/>
</dbReference>
<dbReference type="InterPro" id="IPR035906">
    <property type="entry name" value="MetI-like_sf"/>
</dbReference>
<dbReference type="Pfam" id="PF00528">
    <property type="entry name" value="BPD_transp_1"/>
    <property type="match status" value="1"/>
</dbReference>
<keyword evidence="3" id="KW-1003">Cell membrane</keyword>
<accession>A0ABU3PGS3</accession>
<feature type="transmembrane region" description="Helical" evidence="7">
    <location>
        <begin position="179"/>
        <end position="198"/>
    </location>
</feature>
<keyword evidence="4 7" id="KW-0812">Transmembrane</keyword>